<dbReference type="Proteomes" id="UP000232875">
    <property type="component" value="Unassembled WGS sequence"/>
</dbReference>
<feature type="compositionally biased region" description="Basic and acidic residues" evidence="6">
    <location>
        <begin position="45"/>
        <end position="57"/>
    </location>
</feature>
<accession>A0A2N1JAE0</accession>
<reference evidence="7 8" key="1">
    <citation type="submission" date="2017-10" db="EMBL/GenBank/DDBJ databases">
        <title>A novel species of cold-tolerant Malassezia isolated from bats.</title>
        <authorList>
            <person name="Lorch J.M."/>
            <person name="Palmer J.M."/>
            <person name="Vanderwolf K.J."/>
            <person name="Schmidt K.Z."/>
            <person name="Verant M.L."/>
            <person name="Weller T.J."/>
            <person name="Blehert D.S."/>
        </authorList>
    </citation>
    <scope>NUCLEOTIDE SEQUENCE [LARGE SCALE GENOMIC DNA]</scope>
    <source>
        <strain evidence="7 8">NWHC:44797-103</strain>
    </source>
</reference>
<sequence>MASFQKESLSLAETNRVRISLGLAPLDDEPAVPSDVKSQAEQDAESERNYAARRKSEQIAQDEAATRERITKAKNRRELVRKLRGPTLGEESPEEGTRQWVKAANSRAKEHAARRQREMEEAEAPAEQYSASDLDGLRVAHDLADLGDGNQEHILTLRDGNVLDEGEDELVDATIAERARASRNNERKGGVQAYTGLDDESFDTHQSASVLGKYDDVESLDAREKVETRGGFRIGDAATVADMDARTEAHVSARRAEEHREQQRVSLDYVKNVPVSDYAPNIHFKKGKKKRHASRVQLDVENATPEEPMPADVTPQPALRENVVDDDELAASLARARRQRAKRTIAAVTPEMLAKNLAAKREAEAHAQPDTDEGITFDETSEFVRQLAQRPMEPARAVQEKAEDEPLAEVHAPLLAEVHAPLATHAEPQDLSEIDFAATQDEPDESLASEGVAAALRLLKSQGILEQADPMQHERESRQLQYDAWVRDQKRRDEEARHTPNHKSSTREYDARNRDKREAEEAMARFKDYTPDVTIAYHDEFGRTLTPKEAWKRMSHVFHGNKPGYKAQEKQLRRIENERRREQMLAGDTSALTRAFQERSERTGQAHMVLSVGNKDNAPREIDLLGHARETSVVKAVPKAESKRKEKRPQREASEPPEAPPASAPFEAPPPKPVMKPAFGRIQMVPVSSDAPEAPAPREKIRISLGKRKAQEGNGV</sequence>
<dbReference type="PANTHER" id="PTHR14152:SF5">
    <property type="entry name" value="U4_U6.U5 TRI-SNRNP-ASSOCIATED PROTEIN 1"/>
    <property type="match status" value="1"/>
</dbReference>
<dbReference type="GO" id="GO:0046540">
    <property type="term" value="C:U4/U6 x U5 tri-snRNP complex"/>
    <property type="evidence" value="ECO:0007669"/>
    <property type="project" value="InterPro"/>
</dbReference>
<feature type="compositionally biased region" description="Basic and acidic residues" evidence="6">
    <location>
        <begin position="107"/>
        <end position="119"/>
    </location>
</feature>
<proteinExistence type="inferred from homology"/>
<organism evidence="7 8">
    <name type="scientific">Malassezia vespertilionis</name>
    <dbReference type="NCBI Taxonomy" id="2020962"/>
    <lineage>
        <taxon>Eukaryota</taxon>
        <taxon>Fungi</taxon>
        <taxon>Dikarya</taxon>
        <taxon>Basidiomycota</taxon>
        <taxon>Ustilaginomycotina</taxon>
        <taxon>Malasseziomycetes</taxon>
        <taxon>Malasseziales</taxon>
        <taxon>Malasseziaceae</taxon>
        <taxon>Malassezia</taxon>
    </lineage>
</organism>
<evidence type="ECO:0008006" key="9">
    <source>
        <dbReference type="Google" id="ProtNLM"/>
    </source>
</evidence>
<dbReference type="AlphaFoldDB" id="A0A2N1JAE0"/>
<evidence type="ECO:0000313" key="7">
    <source>
        <dbReference type="EMBL" id="PKI83493.1"/>
    </source>
</evidence>
<feature type="compositionally biased region" description="Basic and acidic residues" evidence="6">
    <location>
        <begin position="625"/>
        <end position="654"/>
    </location>
</feature>
<dbReference type="InterPro" id="IPR045347">
    <property type="entry name" value="HIND"/>
</dbReference>
<gene>
    <name evidence="7" type="ORF">MVES_002646</name>
</gene>
<dbReference type="EMBL" id="KZ454991">
    <property type="protein sequence ID" value="PKI83493.1"/>
    <property type="molecule type" value="Genomic_DNA"/>
</dbReference>
<comment type="subcellular location">
    <subcellularLocation>
        <location evidence="1">Nucleus</location>
    </subcellularLocation>
</comment>
<keyword evidence="4" id="KW-0508">mRNA splicing</keyword>
<feature type="region of interest" description="Disordered" evidence="6">
    <location>
        <begin position="490"/>
        <end position="519"/>
    </location>
</feature>
<evidence type="ECO:0000256" key="1">
    <source>
        <dbReference type="ARBA" id="ARBA00004123"/>
    </source>
</evidence>
<keyword evidence="5" id="KW-0539">Nucleus</keyword>
<dbReference type="Pfam" id="PF19252">
    <property type="entry name" value="HIND"/>
    <property type="match status" value="1"/>
</dbReference>
<keyword evidence="3" id="KW-0507">mRNA processing</keyword>
<protein>
    <recommendedName>
        <fullName evidence="9">SART-1 protein</fullName>
    </recommendedName>
</protein>
<evidence type="ECO:0000256" key="3">
    <source>
        <dbReference type="ARBA" id="ARBA00022664"/>
    </source>
</evidence>
<evidence type="ECO:0000256" key="6">
    <source>
        <dbReference type="SAM" id="MobiDB-lite"/>
    </source>
</evidence>
<feature type="region of interest" description="Disordered" evidence="6">
    <location>
        <begin position="26"/>
        <end position="130"/>
    </location>
</feature>
<evidence type="ECO:0000313" key="8">
    <source>
        <dbReference type="Proteomes" id="UP000232875"/>
    </source>
</evidence>
<feature type="region of interest" description="Disordered" evidence="6">
    <location>
        <begin position="625"/>
        <end position="716"/>
    </location>
</feature>
<comment type="similarity">
    <text evidence="2">Belongs to the SNU66/SART1 family.</text>
</comment>
<dbReference type="GO" id="GO:0045292">
    <property type="term" value="P:mRNA cis splicing, via spliceosome"/>
    <property type="evidence" value="ECO:0007669"/>
    <property type="project" value="TreeGrafter"/>
</dbReference>
<dbReference type="InterPro" id="IPR005011">
    <property type="entry name" value="SNU66/SART1"/>
</dbReference>
<feature type="compositionally biased region" description="Basic and acidic residues" evidence="6">
    <location>
        <begin position="64"/>
        <end position="81"/>
    </location>
</feature>
<dbReference type="PANTHER" id="PTHR14152">
    <property type="entry name" value="SQUAMOUS CELL CARCINOMA ANTIGEN RECOGNISED BY CYTOTOXIC T LYMPHOCYTES"/>
    <property type="match status" value="1"/>
</dbReference>
<dbReference type="OrthoDB" id="5583at2759"/>
<dbReference type="STRING" id="2020962.A0A2N1JAE0"/>
<dbReference type="Pfam" id="PF03343">
    <property type="entry name" value="SART-1"/>
    <property type="match status" value="1"/>
</dbReference>
<feature type="compositionally biased region" description="Pro residues" evidence="6">
    <location>
        <begin position="657"/>
        <end position="674"/>
    </location>
</feature>
<feature type="compositionally biased region" description="Basic and acidic residues" evidence="6">
    <location>
        <begin position="505"/>
        <end position="519"/>
    </location>
</feature>
<dbReference type="GO" id="GO:0000481">
    <property type="term" value="P:maturation of 5S rRNA"/>
    <property type="evidence" value="ECO:0007669"/>
    <property type="project" value="TreeGrafter"/>
</dbReference>
<evidence type="ECO:0000256" key="2">
    <source>
        <dbReference type="ARBA" id="ARBA00006076"/>
    </source>
</evidence>
<keyword evidence="8" id="KW-1185">Reference proteome</keyword>
<evidence type="ECO:0000256" key="4">
    <source>
        <dbReference type="ARBA" id="ARBA00023187"/>
    </source>
</evidence>
<name>A0A2N1JAE0_9BASI</name>
<evidence type="ECO:0000256" key="5">
    <source>
        <dbReference type="ARBA" id="ARBA00023242"/>
    </source>
</evidence>